<keyword evidence="6 8" id="KW-0472">Membrane</keyword>
<accession>A0ABN7E8D2</accession>
<dbReference type="InterPro" id="IPR039859">
    <property type="entry name" value="PFA4/ZDH16/20/ERF2-like"/>
</dbReference>
<dbReference type="PANTHER" id="PTHR22883">
    <property type="entry name" value="ZINC FINGER DHHC DOMAIN CONTAINING PROTEIN"/>
    <property type="match status" value="1"/>
</dbReference>
<comment type="domain">
    <text evidence="8">The DHHC domain is required for palmitoyltransferase activity.</text>
</comment>
<feature type="region of interest" description="Disordered" evidence="9">
    <location>
        <begin position="421"/>
        <end position="495"/>
    </location>
</feature>
<feature type="compositionally biased region" description="Basic and acidic residues" evidence="9">
    <location>
        <begin position="465"/>
        <end position="477"/>
    </location>
</feature>
<feature type="transmembrane region" description="Helical" evidence="8">
    <location>
        <begin position="264"/>
        <end position="297"/>
    </location>
</feature>
<evidence type="ECO:0000256" key="5">
    <source>
        <dbReference type="ARBA" id="ARBA00022989"/>
    </source>
</evidence>
<dbReference type="Pfam" id="PF01529">
    <property type="entry name" value="DHHC"/>
    <property type="match status" value="1"/>
</dbReference>
<sequence>MRKHGWQLPYHPLQVVAIAVFLALGVAFYVFFAPFVGNKKLEHLAAGLYTPLLSCVFCIYVWCAATDPGDEGIFKSKKYLGVVDDEKPASSKGPRQGNESISSVNEMNTATFGEKSLNEASATDASVGISLNEFQKESISCFLALLGRCPLSYVCRQSHSCGQPTEQQISEDGSFYCSLCEVEVYKYSKHCRVCDKCVDGFDHHCRWLNNCIGRRNYRGFFILMVSALLMLILQWSAGVFILIRCLLKQREFTGDITMKLGSSFSLPAFVVVVGSCSFLAMVATLPLAQLFFFHVLLVKRYALRKFCLFTPGAAGMRGQQSPLMSPVSSLTGLSSTSSFTNFRRGAWCTPPRLFLEDHQFDVALPEVGGSFRSVGKRPAAEQGRNPVAVKISPWTLARMNAEEVARTAAEARKRSRLLRPVTRRDVPVGPETDSRRILHEPAHVLPRRRRRAASPDSSRSSSVADEARKGIVHRSDDATDGYEASGGEDSDRIPAGTVHRLPIWNNLLFDSDRIDTSSLKGPADGRLD</sequence>
<evidence type="ECO:0000256" key="6">
    <source>
        <dbReference type="ARBA" id="ARBA00023136"/>
    </source>
</evidence>
<feature type="domain" description="Palmitoyltransferase DHHC" evidence="10">
    <location>
        <begin position="173"/>
        <end position="298"/>
    </location>
</feature>
<evidence type="ECO:0000313" key="12">
    <source>
        <dbReference type="Proteomes" id="UP001189122"/>
    </source>
</evidence>
<keyword evidence="7 8" id="KW-0012">Acyltransferase</keyword>
<feature type="transmembrane region" description="Helical" evidence="8">
    <location>
        <begin position="220"/>
        <end position="244"/>
    </location>
</feature>
<comment type="similarity">
    <text evidence="2 8">Belongs to the DHHC palmitoyltransferase family.</text>
</comment>
<evidence type="ECO:0000256" key="4">
    <source>
        <dbReference type="ARBA" id="ARBA00022692"/>
    </source>
</evidence>
<evidence type="ECO:0000256" key="1">
    <source>
        <dbReference type="ARBA" id="ARBA00004141"/>
    </source>
</evidence>
<evidence type="ECO:0000256" key="3">
    <source>
        <dbReference type="ARBA" id="ARBA00022679"/>
    </source>
</evidence>
<comment type="subcellular location">
    <subcellularLocation>
        <location evidence="1">Membrane</location>
        <topology evidence="1">Multi-pass membrane protein</topology>
    </subcellularLocation>
</comment>
<evidence type="ECO:0000256" key="2">
    <source>
        <dbReference type="ARBA" id="ARBA00008574"/>
    </source>
</evidence>
<dbReference type="InterPro" id="IPR001594">
    <property type="entry name" value="Palmitoyltrfase_DHHC"/>
</dbReference>
<keyword evidence="4 8" id="KW-0812">Transmembrane</keyword>
<evidence type="ECO:0000256" key="9">
    <source>
        <dbReference type="SAM" id="MobiDB-lite"/>
    </source>
</evidence>
<protein>
    <recommendedName>
        <fullName evidence="8">S-acyltransferase</fullName>
        <ecNumber evidence="8">2.3.1.225</ecNumber>
    </recommendedName>
    <alternativeName>
        <fullName evidence="8">Palmitoyltransferase</fullName>
    </alternativeName>
</protein>
<evidence type="ECO:0000259" key="10">
    <source>
        <dbReference type="Pfam" id="PF01529"/>
    </source>
</evidence>
<organism evidence="11 12">
    <name type="scientific">Spirodela intermedia</name>
    <name type="common">Intermediate duckweed</name>
    <dbReference type="NCBI Taxonomy" id="51605"/>
    <lineage>
        <taxon>Eukaryota</taxon>
        <taxon>Viridiplantae</taxon>
        <taxon>Streptophyta</taxon>
        <taxon>Embryophyta</taxon>
        <taxon>Tracheophyta</taxon>
        <taxon>Spermatophyta</taxon>
        <taxon>Magnoliopsida</taxon>
        <taxon>Liliopsida</taxon>
        <taxon>Araceae</taxon>
        <taxon>Lemnoideae</taxon>
        <taxon>Spirodela</taxon>
    </lineage>
</organism>
<dbReference type="PROSITE" id="PS50216">
    <property type="entry name" value="DHHC"/>
    <property type="match status" value="1"/>
</dbReference>
<evidence type="ECO:0000256" key="8">
    <source>
        <dbReference type="RuleBase" id="RU079119"/>
    </source>
</evidence>
<reference evidence="12" key="1">
    <citation type="journal article" date="2020" name="Sci. Rep.">
        <title>Chromosome-scale genome assembly for the duckweed Spirodela intermedia, integrating cytogenetic maps, PacBio and Oxford Nanopore libraries.</title>
        <authorList>
            <person name="Hoang P.T.N."/>
            <person name="Fiebig A."/>
            <person name="Novak P."/>
            <person name="Macas J."/>
            <person name="Cao H.X."/>
            <person name="Stepanenko A."/>
            <person name="Chen G."/>
            <person name="Borisjuk N."/>
            <person name="Scholz U."/>
            <person name="Schubert I."/>
        </authorList>
    </citation>
    <scope>NUCLEOTIDE SEQUENCE [LARGE SCALE GENOMIC DNA]</scope>
</reference>
<proteinExistence type="inferred from homology"/>
<dbReference type="EMBL" id="CACRZD030000079">
    <property type="protein sequence ID" value="CAA6674129.1"/>
    <property type="molecule type" value="Genomic_DNA"/>
</dbReference>
<evidence type="ECO:0000256" key="7">
    <source>
        <dbReference type="ARBA" id="ARBA00023315"/>
    </source>
</evidence>
<keyword evidence="12" id="KW-1185">Reference proteome</keyword>
<evidence type="ECO:0000313" key="11">
    <source>
        <dbReference type="EMBL" id="CAA6674129.1"/>
    </source>
</evidence>
<dbReference type="PANTHER" id="PTHR22883:SF265">
    <property type="entry name" value="PROTEIN S-ACYLTRANSFERASE 22-RELATED"/>
    <property type="match status" value="1"/>
</dbReference>
<feature type="transmembrane region" description="Helical" evidence="8">
    <location>
        <begin position="44"/>
        <end position="65"/>
    </location>
</feature>
<keyword evidence="3 8" id="KW-0808">Transferase</keyword>
<keyword evidence="5 8" id="KW-1133">Transmembrane helix</keyword>
<dbReference type="EC" id="2.3.1.225" evidence="8"/>
<feature type="transmembrane region" description="Helical" evidence="8">
    <location>
        <begin position="12"/>
        <end position="32"/>
    </location>
</feature>
<comment type="caution">
    <text evidence="11">The sequence shown here is derived from an EMBL/GenBank/DDBJ whole genome shotgun (WGS) entry which is preliminary data.</text>
</comment>
<comment type="catalytic activity">
    <reaction evidence="8">
        <text>L-cysteinyl-[protein] + hexadecanoyl-CoA = S-hexadecanoyl-L-cysteinyl-[protein] + CoA</text>
        <dbReference type="Rhea" id="RHEA:36683"/>
        <dbReference type="Rhea" id="RHEA-COMP:10131"/>
        <dbReference type="Rhea" id="RHEA-COMP:11032"/>
        <dbReference type="ChEBI" id="CHEBI:29950"/>
        <dbReference type="ChEBI" id="CHEBI:57287"/>
        <dbReference type="ChEBI" id="CHEBI:57379"/>
        <dbReference type="ChEBI" id="CHEBI:74151"/>
        <dbReference type="EC" id="2.3.1.225"/>
    </reaction>
</comment>
<dbReference type="Proteomes" id="UP001189122">
    <property type="component" value="Unassembled WGS sequence"/>
</dbReference>
<feature type="compositionally biased region" description="Basic and acidic residues" evidence="9">
    <location>
        <begin position="422"/>
        <end position="442"/>
    </location>
</feature>
<gene>
    <name evidence="11" type="ORF">SI7747_UN020487</name>
</gene>
<name>A0ABN7E8D2_SPIIN</name>